<dbReference type="GO" id="GO:0070939">
    <property type="term" value="C:Dsl1/NZR complex"/>
    <property type="evidence" value="ECO:0007669"/>
    <property type="project" value="InterPro"/>
</dbReference>
<sequence>MTIKMLSKEIKTGFSTWKNSNEQFGEYPFNEHQIDLTEAINLSSELLEGIRIARSSLDKVELLEDKDIFED</sequence>
<dbReference type="AlphaFoldDB" id="X1IDF4"/>
<protein>
    <submittedName>
        <fullName evidence="1">Uncharacterized protein</fullName>
    </submittedName>
</protein>
<dbReference type="InterPro" id="IPR007528">
    <property type="entry name" value="RINT1_Tip20"/>
</dbReference>
<proteinExistence type="predicted"/>
<dbReference type="EMBL" id="BARU01031829">
    <property type="protein sequence ID" value="GAH64134.1"/>
    <property type="molecule type" value="Genomic_DNA"/>
</dbReference>
<reference evidence="1" key="1">
    <citation type="journal article" date="2014" name="Front. Microbiol.">
        <title>High frequency of phylogenetically diverse reductive dehalogenase-homologous genes in deep subseafloor sedimentary metagenomes.</title>
        <authorList>
            <person name="Kawai M."/>
            <person name="Futagami T."/>
            <person name="Toyoda A."/>
            <person name="Takaki Y."/>
            <person name="Nishi S."/>
            <person name="Hori S."/>
            <person name="Arai W."/>
            <person name="Tsubouchi T."/>
            <person name="Morono Y."/>
            <person name="Uchiyama I."/>
            <person name="Ito T."/>
            <person name="Fujiyama A."/>
            <person name="Inagaki F."/>
            <person name="Takami H."/>
        </authorList>
    </citation>
    <scope>NUCLEOTIDE SEQUENCE</scope>
    <source>
        <strain evidence="1">Expedition CK06-06</strain>
    </source>
</reference>
<dbReference type="PROSITE" id="PS51386">
    <property type="entry name" value="RINT1_TIP20"/>
    <property type="match status" value="1"/>
</dbReference>
<evidence type="ECO:0000313" key="1">
    <source>
        <dbReference type="EMBL" id="GAH64134.1"/>
    </source>
</evidence>
<accession>X1IDF4</accession>
<dbReference type="GO" id="GO:0006890">
    <property type="term" value="P:retrograde vesicle-mediated transport, Golgi to endoplasmic reticulum"/>
    <property type="evidence" value="ECO:0007669"/>
    <property type="project" value="InterPro"/>
</dbReference>
<comment type="caution">
    <text evidence="1">The sequence shown here is derived from an EMBL/GenBank/DDBJ whole genome shotgun (WGS) entry which is preliminary data.</text>
</comment>
<dbReference type="GO" id="GO:0006888">
    <property type="term" value="P:endoplasmic reticulum to Golgi vesicle-mediated transport"/>
    <property type="evidence" value="ECO:0007669"/>
    <property type="project" value="InterPro"/>
</dbReference>
<organism evidence="1">
    <name type="scientific">marine sediment metagenome</name>
    <dbReference type="NCBI Taxonomy" id="412755"/>
    <lineage>
        <taxon>unclassified sequences</taxon>
        <taxon>metagenomes</taxon>
        <taxon>ecological metagenomes</taxon>
    </lineage>
</organism>
<name>X1IDF4_9ZZZZ</name>
<gene>
    <name evidence="1" type="ORF">S03H2_50288</name>
</gene>